<dbReference type="SUPFAM" id="SSF52777">
    <property type="entry name" value="CoA-dependent acyltransferases"/>
    <property type="match status" value="4"/>
</dbReference>
<dbReference type="Pfam" id="PF13193">
    <property type="entry name" value="AMP-binding_C"/>
    <property type="match status" value="2"/>
</dbReference>
<evidence type="ECO:0000259" key="6">
    <source>
        <dbReference type="PROSITE" id="PS50075"/>
    </source>
</evidence>
<dbReference type="PROSITE" id="PS00012">
    <property type="entry name" value="PHOSPHOPANTETHEINE"/>
    <property type="match status" value="1"/>
</dbReference>
<evidence type="ECO:0000256" key="4">
    <source>
        <dbReference type="ARBA" id="ARBA00022737"/>
    </source>
</evidence>
<dbReference type="InterPro" id="IPR045851">
    <property type="entry name" value="AMP-bd_C_sf"/>
</dbReference>
<dbReference type="PROSITE" id="PS50075">
    <property type="entry name" value="CARRIER"/>
    <property type="match status" value="2"/>
</dbReference>
<dbReference type="Gene3D" id="3.30.300.30">
    <property type="match status" value="2"/>
</dbReference>
<dbReference type="EMBL" id="CP150886">
    <property type="protein sequence ID" value="WZB86539.1"/>
    <property type="molecule type" value="Genomic_DNA"/>
</dbReference>
<dbReference type="SUPFAM" id="SSF47336">
    <property type="entry name" value="ACP-like"/>
    <property type="match status" value="2"/>
</dbReference>
<dbReference type="InterPro" id="IPR000873">
    <property type="entry name" value="AMP-dep_synth/lig_dom"/>
</dbReference>
<reference evidence="7 8" key="1">
    <citation type="submission" date="2024-04" db="EMBL/GenBank/DDBJ databases">
        <title>Okeanomitos corallinicola gen. &amp; sp. nov. (Nostocales, Cyanobacteria), a new toxic marine heterocyst-forming cyanobacterium from a coral reef.</title>
        <authorList>
            <person name="Li H."/>
            <person name="Li R."/>
            <person name="Kang J."/>
            <person name="Hii K.S."/>
            <person name="Mohamed H.F."/>
            <person name="Xu X."/>
            <person name="Luo Z."/>
        </authorList>
    </citation>
    <scope>NUCLEOTIDE SEQUENCE [LARGE SCALE GENOMIC DNA]</scope>
    <source>
        <strain evidence="7 8">TIOX110</strain>
    </source>
</reference>
<keyword evidence="3" id="KW-0597">Phosphoprotein</keyword>
<dbReference type="Gene3D" id="3.30.559.30">
    <property type="entry name" value="Nonribosomal peptide synthetase, condensation domain"/>
    <property type="match status" value="2"/>
</dbReference>
<evidence type="ECO:0000256" key="2">
    <source>
        <dbReference type="ARBA" id="ARBA00022450"/>
    </source>
</evidence>
<evidence type="ECO:0000256" key="3">
    <source>
        <dbReference type="ARBA" id="ARBA00022553"/>
    </source>
</evidence>
<dbReference type="SUPFAM" id="SSF56801">
    <property type="entry name" value="Acetyl-CoA synthetase-like"/>
    <property type="match status" value="2"/>
</dbReference>
<dbReference type="InterPro" id="IPR010060">
    <property type="entry name" value="NRPS_synth"/>
</dbReference>
<dbReference type="NCBIfam" id="NF003417">
    <property type="entry name" value="PRK04813.1"/>
    <property type="match status" value="2"/>
</dbReference>
<name>A0ABZ2UMD7_9CYAN</name>
<dbReference type="PANTHER" id="PTHR45527:SF14">
    <property type="entry name" value="PLIPASTATIN SYNTHASE SUBUNIT B"/>
    <property type="match status" value="1"/>
</dbReference>
<dbReference type="CDD" id="cd12117">
    <property type="entry name" value="A_NRPS_Srf_like"/>
    <property type="match status" value="1"/>
</dbReference>
<dbReference type="InterPro" id="IPR020806">
    <property type="entry name" value="PKS_PP-bd"/>
</dbReference>
<dbReference type="Pfam" id="PF00550">
    <property type="entry name" value="PP-binding"/>
    <property type="match status" value="2"/>
</dbReference>
<gene>
    <name evidence="7" type="ORF">WJM97_14160</name>
</gene>
<dbReference type="InterPro" id="IPR010071">
    <property type="entry name" value="AA_adenyl_dom"/>
</dbReference>
<dbReference type="PANTHER" id="PTHR45527">
    <property type="entry name" value="NONRIBOSOMAL PEPTIDE SYNTHETASE"/>
    <property type="match status" value="1"/>
</dbReference>
<dbReference type="Gene3D" id="3.30.559.10">
    <property type="entry name" value="Chloramphenicol acetyltransferase-like domain"/>
    <property type="match status" value="2"/>
</dbReference>
<keyword evidence="2" id="KW-0596">Phosphopantetheine</keyword>
<dbReference type="NCBIfam" id="TIGR01720">
    <property type="entry name" value="NRPS-para261"/>
    <property type="match status" value="1"/>
</dbReference>
<protein>
    <submittedName>
        <fullName evidence="7">Amino acid adenylation domain-containing protein</fullName>
    </submittedName>
</protein>
<dbReference type="Gene3D" id="2.30.38.10">
    <property type="entry name" value="Luciferase, Domain 3"/>
    <property type="match status" value="2"/>
</dbReference>
<dbReference type="Pfam" id="PF00668">
    <property type="entry name" value="Condensation"/>
    <property type="match status" value="2"/>
</dbReference>
<feature type="domain" description="Carrier" evidence="6">
    <location>
        <begin position="1622"/>
        <end position="1696"/>
    </location>
</feature>
<feature type="domain" description="Carrier" evidence="6">
    <location>
        <begin position="548"/>
        <end position="623"/>
    </location>
</feature>
<dbReference type="InterPro" id="IPR025110">
    <property type="entry name" value="AMP-bd_C"/>
</dbReference>
<evidence type="ECO:0000313" key="7">
    <source>
        <dbReference type="EMBL" id="WZB86539.1"/>
    </source>
</evidence>
<dbReference type="PROSITE" id="PS00455">
    <property type="entry name" value="AMP_BINDING"/>
    <property type="match status" value="2"/>
</dbReference>
<dbReference type="Gene3D" id="3.40.50.980">
    <property type="match status" value="4"/>
</dbReference>
<dbReference type="Gene3D" id="1.10.1200.10">
    <property type="entry name" value="ACP-like"/>
    <property type="match status" value="2"/>
</dbReference>
<dbReference type="CDD" id="cd19534">
    <property type="entry name" value="E_NRPS"/>
    <property type="match status" value="1"/>
</dbReference>
<dbReference type="NCBIfam" id="TIGR01733">
    <property type="entry name" value="AA-adenyl-dom"/>
    <property type="match status" value="2"/>
</dbReference>
<dbReference type="SMART" id="SM00823">
    <property type="entry name" value="PKS_PP"/>
    <property type="match status" value="2"/>
</dbReference>
<evidence type="ECO:0000256" key="5">
    <source>
        <dbReference type="ARBA" id="ARBA00023194"/>
    </source>
</evidence>
<comment type="cofactor">
    <cofactor evidence="1">
        <name>pantetheine 4'-phosphate</name>
        <dbReference type="ChEBI" id="CHEBI:47942"/>
    </cofactor>
</comment>
<sequence>MQEIVINSHDSVDVDSALTEQDLQKILIQWNDTKTDYPKNLCIHELFTAQVEKNPDHIAVVFDEQKITYQELNYQSNKVAHYLQSLRVETEFLVGICVERSLEMIIGLLGIIKAGAAYVPLDPNYPQERLSFMVSDSQIQVLLTQQKFVNEFSGSGLKTILLDRDAELINSQSSENPPRSVTSENLAYVIYTSGSTGQPKGVAVPHRAVNRLVCNTNYVEFTASDIVAQASNTSFDAATFEIWGSLLNGSTLIGINQNIVLSPQDFAAHIQAQKISILFLTTSLFHQLANIVPQAFKDLQTLVIGGEALNAKSVKAVLEHGAPQRLINGYGPTESTTFAGWYLVENVPEDATNLPIGRPISNTQIYILNSELKPVPVGTPGELYIGGDGLARGYLNRPEITSERFIPNPFNDEKLYKTGDLARYLPDGNIEYLGRIDHQVKIRGFRIELGEIEAGLIQHPDVYQAVVIVREDIPGDKRLVAYVVPHQKSTLNNITLKQFLVEKLPNYMMPAAFVILASLPLTPNGKVDRQNLPVPDRIRPDLAEVFVAPRNPIEEKLAGIWTQLLGLDVVGVNDNFFCLGGHSLIITQMLSRVREVFSVNISFNQVFANPVIAAVAQLITQGGEESEWQRPPIQAISHQGLVPVSFSQERIYFVYKLAPENSAYQFQATMELRGNLNVEALERSLDEIVKRHEIFRTTYEDVNGRLYQVINPHERVSFEVVDLRAIPESEREIEAEKVVQAEVQTHLDMTRLPIVKWVLFRLSDQEYILTHVEHHIAHDGWSFNVFLSELVTLYQAFSAGKPSPLPELSFQFADFATWQREWAKTPEAQAQLAYWQQKLAGIPPLLELPYDRPRPQEQTYNGEHLRMELPVDLCESLRVFSHQQGATLFMTMLEAFIILLHRYIGQDDIFIGSAVANRRMQQIEKIIGMVVNNLVLRTDVSGNPTVRELLDRVRQVTIEAYANEDIPFDKVVEAIRPVRNLSHNPLFQVMFSFHNSAKPHLHFPGVDMTLHEPVSNKSAKFDIDFLVIPRFEQSVQYGAKTGAKGITLVLEYNSDLFDAETIQAMLEQYQQVLVAMIAHPDQQIGQIPLLTPSQQKLLGEWNQTYRENTQRQCIHKLFETQVELTPDAIAVEQNGQKLTYRELNDRANQVANYLESLGVKPETLVGICVDRSLEMIVGLLGILKAGGAYVPLDPAYPQERIDDIIADTQLGVLIIQGRFRDKLPDFTGKAICLDTDWSVISTYSKTNPISDVQLHHLAYIIYTSGSTGKPKGVMIEHQSMQNFVTTAIDKYGISGKDKILQFASVCFDTSIEEIFPCLCVGATLVLRTAEMLNSSDEFWQCCQQWQLTVLDLPTAYWHQLVVDLKPEDSRLPASLKTVIIGGEAVQIEKVKHWHSCVDHFSPTPQLFNSYGPTEATVVTTLEQLTTTENSVSIGKPISNVQVYILDQYLQPAPIGVAGELHIGGRGLARGYWQRPELTAEKFIQDQNGNCLYKTGDLVRFKKDGKLEYLGRVDSQVKIRGFRIELGEIETVLRQHPQVLQAVVIAYEEIPGQKRLVAYIIPENSPPKTDELRNFLKQKLPHYMIPAAFMVLATLPMTANRKVDYRALPTPDFSRSSEDKFAVPRTLIEEKLVTIWSEVLRIENIGIHDNFFELGGDSILSIQLISKANQAGVQIAAKQLFKYQTIAELATVAGMTRQINAEQDLVTGKVGLTPIQKWFFEQKLPQPDYFNQSTLLEVSSDLQVELLPQVFQQLLIHHDALRLQFVQEGENWQQIHTEIPKSIPLSIFDLSQLTAAAQQTAIKTKDAELQASLDLAQGEIAKLALFQLGKNQSSYLLFIVHHLAVDGVSWRILLEDLAIAYQQMCRGEEIKLPAKTTSWKYWSDRLIEYAQTEAIKELDYWLNQSNIAVKTLPVDYSADQKNNTVSTTASVTLTLNTEQTNALLKDVPSAYNTQINDVLLTALIQSFSKWTGENSLLIDLEGHGREDLFEDVDLSRTVGWFTTLFPVGLELKENDNLGEALKSIKEQLRLIPKRGIGYGILRYLHQEKTIREKLQSLPSAQISFNYLGQFDQVLTASSALGVATEFTSEQSLLNQRSHLLGISGLIRAGKLEMTWAYSDKIHNRETIEKLASGFMEALTNLIIHCQAKDSQSYTPSDFSAAKINQKQLDKFLAKIKKK</sequence>
<dbReference type="InterPro" id="IPR020845">
    <property type="entry name" value="AMP-binding_CS"/>
</dbReference>
<dbReference type="CDD" id="cd19531">
    <property type="entry name" value="LCL_NRPS-like"/>
    <property type="match status" value="1"/>
</dbReference>
<dbReference type="RefSeq" id="WP_353929453.1">
    <property type="nucleotide sequence ID" value="NZ_CP150886.1"/>
</dbReference>
<keyword evidence="4" id="KW-0677">Repeat</keyword>
<dbReference type="Proteomes" id="UP001483337">
    <property type="component" value="Chromosome"/>
</dbReference>
<dbReference type="InterPro" id="IPR023213">
    <property type="entry name" value="CAT-like_dom_sf"/>
</dbReference>
<proteinExistence type="predicted"/>
<dbReference type="InterPro" id="IPR036736">
    <property type="entry name" value="ACP-like_sf"/>
</dbReference>
<dbReference type="InterPro" id="IPR006162">
    <property type="entry name" value="Ppantetheine_attach_site"/>
</dbReference>
<dbReference type="InterPro" id="IPR009081">
    <property type="entry name" value="PP-bd_ACP"/>
</dbReference>
<evidence type="ECO:0000313" key="8">
    <source>
        <dbReference type="Proteomes" id="UP001483337"/>
    </source>
</evidence>
<keyword evidence="8" id="KW-1185">Reference proteome</keyword>
<dbReference type="Pfam" id="PF00501">
    <property type="entry name" value="AMP-binding"/>
    <property type="match status" value="2"/>
</dbReference>
<organism evidence="7 8">
    <name type="scientific">Okeanomitos corallinicola TIOX110</name>
    <dbReference type="NCBI Taxonomy" id="3133117"/>
    <lineage>
        <taxon>Bacteria</taxon>
        <taxon>Bacillati</taxon>
        <taxon>Cyanobacteriota</taxon>
        <taxon>Cyanophyceae</taxon>
        <taxon>Nostocales</taxon>
        <taxon>Aphanizomenonaceae</taxon>
        <taxon>Okeanomitos</taxon>
    </lineage>
</organism>
<keyword evidence="5" id="KW-0045">Antibiotic biosynthesis</keyword>
<evidence type="ECO:0000256" key="1">
    <source>
        <dbReference type="ARBA" id="ARBA00001957"/>
    </source>
</evidence>
<dbReference type="InterPro" id="IPR001242">
    <property type="entry name" value="Condensation_dom"/>
</dbReference>
<accession>A0ABZ2UMD7</accession>